<dbReference type="InterPro" id="IPR011335">
    <property type="entry name" value="Restrct_endonuc-II-like"/>
</dbReference>
<keyword evidence="2" id="KW-0255">Endonuclease</keyword>
<dbReference type="Gene3D" id="3.90.1570.10">
    <property type="entry name" value="tt1808, chain A"/>
    <property type="match status" value="1"/>
</dbReference>
<accession>A0AAU6Q1R2</accession>
<organism evidence="2">
    <name type="scientific">Deinococcus sp. VB142</name>
    <dbReference type="NCBI Taxonomy" id="3112952"/>
    <lineage>
        <taxon>Bacteria</taxon>
        <taxon>Thermotogati</taxon>
        <taxon>Deinococcota</taxon>
        <taxon>Deinococci</taxon>
        <taxon>Deinococcales</taxon>
        <taxon>Deinococcaceae</taxon>
        <taxon>Deinococcus</taxon>
    </lineage>
</organism>
<evidence type="ECO:0000313" key="2">
    <source>
        <dbReference type="EMBL" id="WYF44471.1"/>
    </source>
</evidence>
<keyword evidence="2" id="KW-0378">Hydrolase</keyword>
<dbReference type="CDD" id="cd06260">
    <property type="entry name" value="DUF820-like"/>
    <property type="match status" value="1"/>
</dbReference>
<gene>
    <name evidence="2" type="ORF">WDJ50_13925</name>
</gene>
<dbReference type="SUPFAM" id="SSF52980">
    <property type="entry name" value="Restriction endonuclease-like"/>
    <property type="match status" value="1"/>
</dbReference>
<dbReference type="EMBL" id="CP149782">
    <property type="protein sequence ID" value="WYF44471.1"/>
    <property type="molecule type" value="Genomic_DNA"/>
</dbReference>
<reference evidence="2" key="1">
    <citation type="submission" date="2024-03" db="EMBL/GenBank/DDBJ databases">
        <title>Deinococcus weizhi sp. nov., isolated from human skin.</title>
        <authorList>
            <person name="Wei Z."/>
            <person name="Tian F."/>
            <person name="Yang C."/>
            <person name="Xin L.T."/>
            <person name="Wen Z.J."/>
            <person name="Lan K.C."/>
            <person name="Yu L."/>
            <person name="Zhe W."/>
            <person name="Dan F.D."/>
            <person name="Jun W."/>
            <person name="Rui Z."/>
            <person name="Yong X.J."/>
            <person name="Ting Y."/>
            <person name="Wei X."/>
            <person name="Xu Z.G."/>
            <person name="Xin Z."/>
            <person name="Dong F.G."/>
            <person name="Ni X.M."/>
            <person name="Zheng M.G."/>
            <person name="Chun Y."/>
            <person name="Qian W.X."/>
        </authorList>
    </citation>
    <scope>NUCLEOTIDE SEQUENCE</scope>
    <source>
        <strain evidence="2">VB142</strain>
    </source>
</reference>
<sequence>MTSALRKLTEAEYLESEETSPVKREYVDGFVYPLHAQAGATGKHGKIAAALFAQLYLAARQKGCWAFASDLRVRVSGGPKYYYPDVLVTCEDISDDARYAEVPCLIVEVLSETMRATDLGDKIRAYQSLPSLQGYLLVDTDVRAVRLFTREGEGWREGYWEGEGVVELPCVEAALTLAEIYVGTRVSG</sequence>
<dbReference type="AlphaFoldDB" id="A0AAU6Q1R2"/>
<dbReference type="InterPro" id="IPR008538">
    <property type="entry name" value="Uma2"/>
</dbReference>
<dbReference type="PANTHER" id="PTHR36558">
    <property type="entry name" value="GLR1098 PROTEIN"/>
    <property type="match status" value="1"/>
</dbReference>
<name>A0AAU6Q1R2_9DEIO</name>
<evidence type="ECO:0000259" key="1">
    <source>
        <dbReference type="Pfam" id="PF05685"/>
    </source>
</evidence>
<dbReference type="GO" id="GO:0004519">
    <property type="term" value="F:endonuclease activity"/>
    <property type="evidence" value="ECO:0007669"/>
    <property type="project" value="UniProtKB-KW"/>
</dbReference>
<dbReference type="Pfam" id="PF05685">
    <property type="entry name" value="Uma2"/>
    <property type="match status" value="1"/>
</dbReference>
<feature type="domain" description="Putative restriction endonuclease" evidence="1">
    <location>
        <begin position="11"/>
        <end position="169"/>
    </location>
</feature>
<dbReference type="PANTHER" id="PTHR36558:SF1">
    <property type="entry name" value="RESTRICTION ENDONUCLEASE DOMAIN-CONTAINING PROTEIN-RELATED"/>
    <property type="match status" value="1"/>
</dbReference>
<keyword evidence="2" id="KW-0540">Nuclease</keyword>
<protein>
    <submittedName>
        <fullName evidence="2">Uma2 family endonuclease</fullName>
    </submittedName>
</protein>
<dbReference type="InterPro" id="IPR012296">
    <property type="entry name" value="Nuclease_put_TT1808"/>
</dbReference>
<proteinExistence type="predicted"/>
<dbReference type="RefSeq" id="WP_339095682.1">
    <property type="nucleotide sequence ID" value="NZ_CP149782.1"/>
</dbReference>